<dbReference type="GO" id="GO:0097228">
    <property type="term" value="C:sperm principal piece"/>
    <property type="evidence" value="ECO:0007669"/>
    <property type="project" value="TreeGrafter"/>
</dbReference>
<evidence type="ECO:0000313" key="3">
    <source>
        <dbReference type="Proteomes" id="UP000645828"/>
    </source>
</evidence>
<dbReference type="InterPro" id="IPR011992">
    <property type="entry name" value="EF-hand-dom_pair"/>
</dbReference>
<sequence length="218" mass="26357">MKLKQGSFLWYLYLDKLYCLLSVRNVKALLEYFHLLDVHHNNTLNDVLFYHFLRHVTSWKRTQIMIVFNMLDWNAMGEIGFDQFYMLVCILLAQQQHLQQGSLYYVFLSIEPLGRAIYLPSFRPVFELLDLDGELRIGADNFHMYNFLFNIKKQELRELYHDFDITGDRRLNYKEFKLFTIFTMDKYQEKQKAEKEQGKTAPLKKKRPHRFILSSKLF</sequence>
<reference evidence="2" key="1">
    <citation type="submission" date="2020-12" db="EMBL/GenBank/DDBJ databases">
        <authorList>
            <consortium name="Molecular Ecology Group"/>
        </authorList>
    </citation>
    <scope>NUCLEOTIDE SEQUENCE</scope>
    <source>
        <strain evidence="2">TBG_1078</strain>
    </source>
</reference>
<dbReference type="InterPro" id="IPR002048">
    <property type="entry name" value="EF_hand_dom"/>
</dbReference>
<comment type="caution">
    <text evidence="2">The sequence shown here is derived from an EMBL/GenBank/DDBJ whole genome shotgun (WGS) entry which is preliminary data.</text>
</comment>
<dbReference type="PANTHER" id="PTHR47065:SF1">
    <property type="entry name" value="EF-HAND CALCIUM-BINDING DOMAIN-CONTAINING PROTEIN 9"/>
    <property type="match status" value="1"/>
</dbReference>
<organism evidence="2 3">
    <name type="scientific">Nyctereutes procyonoides</name>
    <name type="common">Raccoon dog</name>
    <name type="synonym">Canis procyonoides</name>
    <dbReference type="NCBI Taxonomy" id="34880"/>
    <lineage>
        <taxon>Eukaryota</taxon>
        <taxon>Metazoa</taxon>
        <taxon>Chordata</taxon>
        <taxon>Craniata</taxon>
        <taxon>Vertebrata</taxon>
        <taxon>Euteleostomi</taxon>
        <taxon>Mammalia</taxon>
        <taxon>Eutheria</taxon>
        <taxon>Laurasiatheria</taxon>
        <taxon>Carnivora</taxon>
        <taxon>Caniformia</taxon>
        <taxon>Canidae</taxon>
        <taxon>Nyctereutes</taxon>
    </lineage>
</organism>
<dbReference type="GO" id="GO:0030317">
    <property type="term" value="P:flagellated sperm motility"/>
    <property type="evidence" value="ECO:0007669"/>
    <property type="project" value="TreeGrafter"/>
</dbReference>
<accession>A0A811YDE1</accession>
<dbReference type="Gene3D" id="1.10.238.10">
    <property type="entry name" value="EF-hand"/>
    <property type="match status" value="1"/>
</dbReference>
<dbReference type="PANTHER" id="PTHR47065">
    <property type="entry name" value="EF-HAND CALCIUM-BINDING DOMAIN-CONTAINING PROTEIN 9"/>
    <property type="match status" value="1"/>
</dbReference>
<proteinExistence type="predicted"/>
<evidence type="ECO:0000313" key="2">
    <source>
        <dbReference type="EMBL" id="CAD7675521.1"/>
    </source>
</evidence>
<name>A0A811YDE1_NYCPR</name>
<keyword evidence="3" id="KW-1185">Reference proteome</keyword>
<gene>
    <name evidence="2" type="ORF">NYPRO_LOCUS8316</name>
</gene>
<dbReference type="SUPFAM" id="SSF47473">
    <property type="entry name" value="EF-hand"/>
    <property type="match status" value="1"/>
</dbReference>
<dbReference type="PROSITE" id="PS50222">
    <property type="entry name" value="EF_HAND_2"/>
    <property type="match status" value="1"/>
</dbReference>
<dbReference type="GO" id="GO:0005737">
    <property type="term" value="C:cytoplasm"/>
    <property type="evidence" value="ECO:0007669"/>
    <property type="project" value="TreeGrafter"/>
</dbReference>
<dbReference type="InterPro" id="IPR042798">
    <property type="entry name" value="EFCAB9"/>
</dbReference>
<dbReference type="GO" id="GO:0005509">
    <property type="term" value="F:calcium ion binding"/>
    <property type="evidence" value="ECO:0007669"/>
    <property type="project" value="InterPro"/>
</dbReference>
<protein>
    <submittedName>
        <fullName evidence="2">(raccoon dog) hypothetical protein</fullName>
    </submittedName>
</protein>
<evidence type="ECO:0000259" key="1">
    <source>
        <dbReference type="PROSITE" id="PS50222"/>
    </source>
</evidence>
<dbReference type="AlphaFoldDB" id="A0A811YDE1"/>
<dbReference type="GO" id="GO:0061891">
    <property type="term" value="F:calcium ion sensor activity"/>
    <property type="evidence" value="ECO:0007669"/>
    <property type="project" value="TreeGrafter"/>
</dbReference>
<feature type="domain" description="EF-hand" evidence="1">
    <location>
        <begin position="151"/>
        <end position="186"/>
    </location>
</feature>
<dbReference type="Proteomes" id="UP000645828">
    <property type="component" value="Unassembled WGS sequence"/>
</dbReference>
<dbReference type="GO" id="GO:0048240">
    <property type="term" value="P:sperm capacitation"/>
    <property type="evidence" value="ECO:0007669"/>
    <property type="project" value="TreeGrafter"/>
</dbReference>
<dbReference type="EMBL" id="CAJHUB010000675">
    <property type="protein sequence ID" value="CAD7675521.1"/>
    <property type="molecule type" value="Genomic_DNA"/>
</dbReference>